<evidence type="ECO:0000313" key="8">
    <source>
        <dbReference type="EMBL" id="CEI83877.1"/>
    </source>
</evidence>
<dbReference type="SMART" id="SM00278">
    <property type="entry name" value="HhH1"/>
    <property type="match status" value="2"/>
</dbReference>
<evidence type="ECO:0000256" key="3">
    <source>
        <dbReference type="ARBA" id="ARBA00023125"/>
    </source>
</evidence>
<keyword evidence="2 6" id="KW-0227">DNA damage</keyword>
<evidence type="ECO:0000256" key="4">
    <source>
        <dbReference type="ARBA" id="ARBA00023172"/>
    </source>
</evidence>
<dbReference type="GO" id="GO:0005737">
    <property type="term" value="C:cytoplasm"/>
    <property type="evidence" value="ECO:0007669"/>
    <property type="project" value="UniProtKB-SubCell"/>
</dbReference>
<dbReference type="EMBL" id="CDGG01000001">
    <property type="protein sequence ID" value="CEI83877.1"/>
    <property type="molecule type" value="Genomic_DNA"/>
</dbReference>
<dbReference type="RefSeq" id="WP_042534367.1">
    <property type="nucleotide sequence ID" value="NZ_CAXOIH010000007.1"/>
</dbReference>
<comment type="domain">
    <text evidence="6">Has three domains with a flexible linker between the domains II and III and assumes an 'L' shape. Domain III is highly mobile and contacts RuvB.</text>
</comment>
<comment type="similarity">
    <text evidence="6">Belongs to the RuvA family.</text>
</comment>
<dbReference type="OrthoDB" id="5293449at2"/>
<dbReference type="InterPro" id="IPR000085">
    <property type="entry name" value="RuvA"/>
</dbReference>
<comment type="subcellular location">
    <subcellularLocation>
        <location evidence="6">Cytoplasm</location>
    </subcellularLocation>
</comment>
<dbReference type="SUPFAM" id="SSF46929">
    <property type="entry name" value="DNA helicase RuvA subunit, C-terminal domain"/>
    <property type="match status" value="1"/>
</dbReference>
<name>A0A0A1MWV5_9BACI</name>
<keyword evidence="9" id="KW-1185">Reference proteome</keyword>
<dbReference type="Pfam" id="PF01330">
    <property type="entry name" value="RuvA_N"/>
    <property type="match status" value="1"/>
</dbReference>
<dbReference type="GO" id="GO:0005524">
    <property type="term" value="F:ATP binding"/>
    <property type="evidence" value="ECO:0007669"/>
    <property type="project" value="InterPro"/>
</dbReference>
<comment type="function">
    <text evidence="6">The RuvA-RuvB-RuvC complex processes Holliday junction (HJ) DNA during genetic recombination and DNA repair, while the RuvA-RuvB complex plays an important role in the rescue of blocked DNA replication forks via replication fork reversal (RFR). RuvA specifically binds to HJ cruciform DNA, conferring on it an open structure. The RuvB hexamer acts as an ATP-dependent pump, pulling dsDNA into and through the RuvAB complex. HJ branch migration allows RuvC to scan DNA until it finds its consensus sequence, where it cleaves and resolves the cruciform DNA.</text>
</comment>
<reference evidence="8 9" key="1">
    <citation type="submission" date="2014-11" db="EMBL/GenBank/DDBJ databases">
        <authorList>
            <person name="Urmite Genomes Urmite Genomes"/>
        </authorList>
    </citation>
    <scope>NUCLEOTIDE SEQUENCE [LARGE SCALE GENOMIC DNA]</scope>
    <source>
        <strain evidence="8 9">Oc5</strain>
    </source>
</reference>
<dbReference type="InterPro" id="IPR003583">
    <property type="entry name" value="Hlx-hairpin-Hlx_DNA-bd_motif"/>
</dbReference>
<keyword evidence="8" id="KW-0547">Nucleotide-binding</keyword>
<dbReference type="GO" id="GO:0006310">
    <property type="term" value="P:DNA recombination"/>
    <property type="evidence" value="ECO:0007669"/>
    <property type="project" value="UniProtKB-UniRule"/>
</dbReference>
<protein>
    <recommendedName>
        <fullName evidence="6">Holliday junction branch migration complex subunit RuvA</fullName>
    </recommendedName>
</protein>
<dbReference type="Gene3D" id="2.40.50.140">
    <property type="entry name" value="Nucleic acid-binding proteins"/>
    <property type="match status" value="1"/>
</dbReference>
<organism evidence="8 9">
    <name type="scientific">Oceanobacillus oncorhynchi</name>
    <dbReference type="NCBI Taxonomy" id="545501"/>
    <lineage>
        <taxon>Bacteria</taxon>
        <taxon>Bacillati</taxon>
        <taxon>Bacillota</taxon>
        <taxon>Bacilli</taxon>
        <taxon>Bacillales</taxon>
        <taxon>Bacillaceae</taxon>
        <taxon>Oceanobacillus</taxon>
    </lineage>
</organism>
<evidence type="ECO:0000256" key="6">
    <source>
        <dbReference type="HAMAP-Rule" id="MF_00031"/>
    </source>
</evidence>
<feature type="domain" description="Helix-hairpin-helix DNA-binding motif class 1" evidence="7">
    <location>
        <begin position="72"/>
        <end position="91"/>
    </location>
</feature>
<dbReference type="InterPro" id="IPR012340">
    <property type="entry name" value="NA-bd_OB-fold"/>
</dbReference>
<comment type="caution">
    <text evidence="6">Lacks conserved residue(s) required for the propagation of feature annotation.</text>
</comment>
<keyword evidence="8" id="KW-0378">Hydrolase</keyword>
<dbReference type="NCBIfam" id="TIGR00084">
    <property type="entry name" value="ruvA"/>
    <property type="match status" value="1"/>
</dbReference>
<evidence type="ECO:0000313" key="9">
    <source>
        <dbReference type="Proteomes" id="UP000040453"/>
    </source>
</evidence>
<proteinExistence type="inferred from homology"/>
<dbReference type="CDD" id="cd14332">
    <property type="entry name" value="UBA_RuvA_C"/>
    <property type="match status" value="1"/>
</dbReference>
<dbReference type="STRING" id="545501.BN997_03801"/>
<dbReference type="GO" id="GO:0000400">
    <property type="term" value="F:four-way junction DNA binding"/>
    <property type="evidence" value="ECO:0007669"/>
    <property type="project" value="UniProtKB-UniRule"/>
</dbReference>
<dbReference type="InterPro" id="IPR011114">
    <property type="entry name" value="RuvA_C"/>
</dbReference>
<accession>A0A0A1MWV5</accession>
<evidence type="ECO:0000256" key="1">
    <source>
        <dbReference type="ARBA" id="ARBA00022490"/>
    </source>
</evidence>
<evidence type="ECO:0000259" key="7">
    <source>
        <dbReference type="SMART" id="SM00278"/>
    </source>
</evidence>
<comment type="subunit">
    <text evidence="6">Homotetramer. Forms an RuvA(8)-RuvB(12)-Holliday junction (HJ) complex. HJ DNA is sandwiched between 2 RuvA tetramers; dsDNA enters through RuvA and exits via RuvB. An RuvB hexamer assembles on each DNA strand where it exits the tetramer. Each RuvB hexamer is contacted by two RuvA subunits (via domain III) on 2 adjacent RuvB subunits; this complex drives branch migration. In the full resolvosome a probable DNA-RuvA(4)-RuvB(12)-RuvC(2) complex forms which resolves the HJ.</text>
</comment>
<evidence type="ECO:0000256" key="5">
    <source>
        <dbReference type="ARBA" id="ARBA00023204"/>
    </source>
</evidence>
<dbReference type="InterPro" id="IPR013849">
    <property type="entry name" value="DNA_helicase_Holl-junc_RuvA_I"/>
</dbReference>
<dbReference type="AlphaFoldDB" id="A0A0A1MWV5"/>
<dbReference type="GO" id="GO:0009378">
    <property type="term" value="F:four-way junction helicase activity"/>
    <property type="evidence" value="ECO:0007669"/>
    <property type="project" value="InterPro"/>
</dbReference>
<dbReference type="InterPro" id="IPR036267">
    <property type="entry name" value="RuvA_C_sf"/>
</dbReference>
<dbReference type="InterPro" id="IPR010994">
    <property type="entry name" value="RuvA_2-like"/>
</dbReference>
<gene>
    <name evidence="6 8" type="primary">ruvA</name>
    <name evidence="8" type="ORF">BN997_03801</name>
</gene>
<dbReference type="SUPFAM" id="SSF47781">
    <property type="entry name" value="RuvA domain 2-like"/>
    <property type="match status" value="1"/>
</dbReference>
<evidence type="ECO:0000256" key="2">
    <source>
        <dbReference type="ARBA" id="ARBA00022763"/>
    </source>
</evidence>
<dbReference type="HAMAP" id="MF_00031">
    <property type="entry name" value="DNA_HJ_migration_RuvA"/>
    <property type="match status" value="1"/>
</dbReference>
<keyword evidence="3 6" id="KW-0238">DNA-binding</keyword>
<keyword evidence="5 6" id="KW-0234">DNA repair</keyword>
<dbReference type="GO" id="GO:0006281">
    <property type="term" value="P:DNA repair"/>
    <property type="evidence" value="ECO:0007669"/>
    <property type="project" value="UniProtKB-UniRule"/>
</dbReference>
<keyword evidence="8" id="KW-0347">Helicase</keyword>
<keyword evidence="8" id="KW-0067">ATP-binding</keyword>
<feature type="domain" description="Helix-hairpin-helix DNA-binding motif class 1" evidence="7">
    <location>
        <begin position="107"/>
        <end position="126"/>
    </location>
</feature>
<dbReference type="GO" id="GO:0009379">
    <property type="term" value="C:Holliday junction helicase complex"/>
    <property type="evidence" value="ECO:0007669"/>
    <property type="project" value="InterPro"/>
</dbReference>
<dbReference type="Pfam" id="PF07499">
    <property type="entry name" value="RuvA_C"/>
    <property type="match status" value="1"/>
</dbReference>
<sequence length="203" mass="22298">MIAYIKGKLTTIKDNAVIVDVHGIGYELICPNPYVFEPEMNQQVQIHTHHHVREDAQILFGFRNTDEKYLFTKLISVSGIGPKGALAILAGVNIQGFIAAVENEDEKFLTTFPGVGKKTARQIILDLKGKLVHDFAIENTEEQTSGEAAGTSGREIVSEALDALKSLGFTTSELKKITPQLKSDKTLTNTDEVIRKAFSLLAK</sequence>
<feature type="region of interest" description="Domain III" evidence="6">
    <location>
        <begin position="152"/>
        <end position="203"/>
    </location>
</feature>
<dbReference type="SUPFAM" id="SSF50249">
    <property type="entry name" value="Nucleic acid-binding proteins"/>
    <property type="match status" value="1"/>
</dbReference>
<dbReference type="GO" id="GO:0048476">
    <property type="term" value="C:Holliday junction resolvase complex"/>
    <property type="evidence" value="ECO:0007669"/>
    <property type="project" value="UniProtKB-UniRule"/>
</dbReference>
<keyword evidence="1 6" id="KW-0963">Cytoplasm</keyword>
<dbReference type="Pfam" id="PF14520">
    <property type="entry name" value="HHH_5"/>
    <property type="match status" value="1"/>
</dbReference>
<keyword evidence="4 6" id="KW-0233">DNA recombination</keyword>
<dbReference type="Gene3D" id="1.10.150.20">
    <property type="entry name" value="5' to 3' exonuclease, C-terminal subdomain"/>
    <property type="match status" value="1"/>
</dbReference>
<dbReference type="Proteomes" id="UP000040453">
    <property type="component" value="Unassembled WGS sequence"/>
</dbReference>